<dbReference type="InterPro" id="IPR055286">
    <property type="entry name" value="RXYLT1-like"/>
</dbReference>
<feature type="compositionally biased region" description="Low complexity" evidence="1">
    <location>
        <begin position="71"/>
        <end position="87"/>
    </location>
</feature>
<dbReference type="PANTHER" id="PTHR15576:SF1">
    <property type="entry name" value="RIBITOL-5-PHOSPHATE XYLOSYLTRANSFERASE 1"/>
    <property type="match status" value="1"/>
</dbReference>
<organism evidence="5">
    <name type="scientific">Salpingoeca rosetta (strain ATCC 50818 / BSB-021)</name>
    <dbReference type="NCBI Taxonomy" id="946362"/>
    <lineage>
        <taxon>Eukaryota</taxon>
        <taxon>Choanoflagellata</taxon>
        <taxon>Craspedida</taxon>
        <taxon>Salpingoecidae</taxon>
        <taxon>Salpingoeca</taxon>
    </lineage>
</organism>
<sequence>MVPNGGDGGRTLFVSLIAFVVLAAPGLYILVAPSEADTAVYSAHTQRLEVHGGELPQLQVQPAASSKRQRTQQQSMQQQTTQEQQQTKAPASTANAEQGLVPQTASPKNDGEHTPTTAAVEATRPAPPGKLRVRTENGPYDIREAVRVCHAKGHARPPSPASSSSSSSSSSNYVYLGCLVFTEEALDKAATLPVADSWDACASACTSRHLPLFMLFAEKQQQHLPGELGKRRCACFSEQLPTPARACTAAQATVASTSAPPAAWGSKCDTAPCLSTTTEHHLYHIGQYPSRHMGSQEGAATPDEREHVDVHLFVHDRLSSLWHTCRLAHYSTRYNYRVYDQRFQHAEGGMVDHVLHAMAGPKLIVLNACCSKPELLLNWPDDAVLVIAADESARWGFSHPNGHVWWGPHGKNGPLATDASGNMVLPPKVTPLFKQYYSAKHVDVYGDDVHFLPLGSRYEFQDPPANLVPSTRRRYVYSFMGATTNPMRKQLVEVMQADTLIPKEKAFLHLIRKWATDPNDPSTGYLNSTQYAQIMSNSVFTMCPKGNSIEQFRIYEAIEVGSIPVICMEGKYARERLPPEMFESPILLVDDWSEAPQAMMEVYSDPAALLARQMALAAWYDAYMRARIHDIEAVLQRKSSSPSPGT</sequence>
<name>F2UT34_SALR5</name>
<gene>
    <name evidence="4" type="ORF">PTSG_11330</name>
</gene>
<dbReference type="PANTHER" id="PTHR15576">
    <property type="entry name" value="RIBITOL-5-PHOSPHATE XYLOSYLTRANSFERASE 1"/>
    <property type="match status" value="1"/>
</dbReference>
<dbReference type="GeneID" id="16068214"/>
<evidence type="ECO:0000259" key="3">
    <source>
        <dbReference type="Pfam" id="PF24785"/>
    </source>
</evidence>
<dbReference type="GO" id="GO:0120053">
    <property type="term" value="F:ribitol beta-1,4-xylosyltransferase activity"/>
    <property type="evidence" value="ECO:0007669"/>
    <property type="project" value="InterPro"/>
</dbReference>
<evidence type="ECO:0000256" key="2">
    <source>
        <dbReference type="SAM" id="Phobius"/>
    </source>
</evidence>
<feature type="region of interest" description="Disordered" evidence="1">
    <location>
        <begin position="60"/>
        <end position="138"/>
    </location>
</feature>
<dbReference type="RefSeq" id="XP_004987689.1">
    <property type="nucleotide sequence ID" value="XM_004987632.1"/>
</dbReference>
<reference evidence="4" key="1">
    <citation type="submission" date="2009-08" db="EMBL/GenBank/DDBJ databases">
        <title>Annotation of Salpingoeca rosetta.</title>
        <authorList>
            <consortium name="The Broad Institute Genome Sequencing Platform"/>
            <person name="Russ C."/>
            <person name="Cuomo C."/>
            <person name="Burger G."/>
            <person name="Gray M.W."/>
            <person name="Holland P.W.H."/>
            <person name="King N."/>
            <person name="Lang F.B.F."/>
            <person name="Roger A.J."/>
            <person name="Ruiz-Trillo I."/>
            <person name="Young S.K."/>
            <person name="Zeng Q."/>
            <person name="Gargeya S."/>
            <person name="Alvarado L."/>
            <person name="Berlin A."/>
            <person name="Chapman S.B."/>
            <person name="Chen Z."/>
            <person name="Freedman E."/>
            <person name="Gellesch M."/>
            <person name="Goldberg J."/>
            <person name="Griggs A."/>
            <person name="Gujja S."/>
            <person name="Heilman E."/>
            <person name="Heiman D."/>
            <person name="Howarth C."/>
            <person name="Mehta T."/>
            <person name="Neiman D."/>
            <person name="Pearson M."/>
            <person name="Roberts A."/>
            <person name="Saif S."/>
            <person name="Shea T."/>
            <person name="Shenoy N."/>
            <person name="Sisk P."/>
            <person name="Stolte C."/>
            <person name="Sykes S."/>
            <person name="White J."/>
            <person name="Yandava C."/>
            <person name="Haas B."/>
            <person name="Nusbaum C."/>
            <person name="Birren B."/>
        </authorList>
    </citation>
    <scope>NUCLEOTIDE SEQUENCE [LARGE SCALE GENOMIC DNA]</scope>
    <source>
        <strain evidence="4">ATCC 50818</strain>
    </source>
</reference>
<dbReference type="Pfam" id="PF24785">
    <property type="entry name" value="RXYLT1_C"/>
    <property type="match status" value="1"/>
</dbReference>
<feature type="compositionally biased region" description="Low complexity" evidence="1">
    <location>
        <begin position="161"/>
        <end position="170"/>
    </location>
</feature>
<feature type="domain" description="RXYLT1 C-terminal" evidence="3">
    <location>
        <begin position="468"/>
        <end position="629"/>
    </location>
</feature>
<keyword evidence="2" id="KW-0472">Membrane</keyword>
<feature type="region of interest" description="Disordered" evidence="1">
    <location>
        <begin position="151"/>
        <end position="170"/>
    </location>
</feature>
<keyword evidence="2" id="KW-0812">Transmembrane</keyword>
<dbReference type="InterPro" id="IPR057538">
    <property type="entry name" value="RXYLT1_C"/>
</dbReference>
<keyword evidence="2" id="KW-1133">Transmembrane helix</keyword>
<accession>F2UT34</accession>
<dbReference type="Proteomes" id="UP000007799">
    <property type="component" value="Unassembled WGS sequence"/>
</dbReference>
<dbReference type="STRING" id="946362.F2UT34"/>
<proteinExistence type="predicted"/>
<dbReference type="OrthoDB" id="8560686at2759"/>
<evidence type="ECO:0000256" key="1">
    <source>
        <dbReference type="SAM" id="MobiDB-lite"/>
    </source>
</evidence>
<dbReference type="KEGG" id="sre:PTSG_11330"/>
<dbReference type="GO" id="GO:0035269">
    <property type="term" value="P:protein O-linked glycosylation via mannose"/>
    <property type="evidence" value="ECO:0007669"/>
    <property type="project" value="InterPro"/>
</dbReference>
<dbReference type="EMBL" id="GL832997">
    <property type="protein sequence ID" value="EGD81293.1"/>
    <property type="molecule type" value="Genomic_DNA"/>
</dbReference>
<keyword evidence="5" id="KW-1185">Reference proteome</keyword>
<dbReference type="AlphaFoldDB" id="F2UT34"/>
<dbReference type="GO" id="GO:0005794">
    <property type="term" value="C:Golgi apparatus"/>
    <property type="evidence" value="ECO:0007669"/>
    <property type="project" value="TreeGrafter"/>
</dbReference>
<feature type="compositionally biased region" description="Polar residues" evidence="1">
    <location>
        <begin position="88"/>
        <end position="107"/>
    </location>
</feature>
<evidence type="ECO:0000313" key="4">
    <source>
        <dbReference type="EMBL" id="EGD81293.1"/>
    </source>
</evidence>
<dbReference type="InParanoid" id="F2UT34"/>
<feature type="transmembrane region" description="Helical" evidence="2">
    <location>
        <begin position="12"/>
        <end position="31"/>
    </location>
</feature>
<evidence type="ECO:0000313" key="5">
    <source>
        <dbReference type="Proteomes" id="UP000007799"/>
    </source>
</evidence>
<protein>
    <recommendedName>
        <fullName evidence="3">RXYLT1 C-terminal domain-containing protein</fullName>
    </recommendedName>
</protein>